<evidence type="ECO:0000256" key="2">
    <source>
        <dbReference type="ARBA" id="ARBA00005585"/>
    </source>
</evidence>
<organism evidence="11">
    <name type="scientific">Thelazia callipaeda</name>
    <name type="common">Oriental eyeworm</name>
    <name type="synonym">Parasitic nematode</name>
    <dbReference type="NCBI Taxonomy" id="103827"/>
    <lineage>
        <taxon>Eukaryota</taxon>
        <taxon>Metazoa</taxon>
        <taxon>Ecdysozoa</taxon>
        <taxon>Nematoda</taxon>
        <taxon>Chromadorea</taxon>
        <taxon>Rhabditida</taxon>
        <taxon>Spirurina</taxon>
        <taxon>Spiruromorpha</taxon>
        <taxon>Thelazioidea</taxon>
        <taxon>Thelaziidae</taxon>
        <taxon>Thelazia</taxon>
    </lineage>
</organism>
<dbReference type="OrthoDB" id="6510177at2759"/>
<evidence type="ECO:0000256" key="3">
    <source>
        <dbReference type="ARBA" id="ARBA00022692"/>
    </source>
</evidence>
<feature type="transmembrane region" description="Helical" evidence="7">
    <location>
        <begin position="205"/>
        <end position="232"/>
    </location>
</feature>
<keyword evidence="3 7" id="KW-0812">Transmembrane</keyword>
<feature type="transmembrane region" description="Helical" evidence="7">
    <location>
        <begin position="20"/>
        <end position="43"/>
    </location>
</feature>
<feature type="transmembrane region" description="Helical" evidence="7">
    <location>
        <begin position="238"/>
        <end position="259"/>
    </location>
</feature>
<gene>
    <name evidence="9" type="ORF">TCLT_LOCUS7623</name>
</gene>
<dbReference type="PANTHER" id="PTHR10796">
    <property type="entry name" value="PATCHED-RELATED"/>
    <property type="match status" value="1"/>
</dbReference>
<name>A0A0N5D3W4_THECL</name>
<accession>A0A0N5D3W4</accession>
<protein>
    <submittedName>
        <fullName evidence="11">SSD domain-containing protein</fullName>
    </submittedName>
</protein>
<evidence type="ECO:0000256" key="6">
    <source>
        <dbReference type="ARBA" id="ARBA00023180"/>
    </source>
</evidence>
<reference evidence="9 10" key="2">
    <citation type="submission" date="2018-11" db="EMBL/GenBank/DDBJ databases">
        <authorList>
            <consortium name="Pathogen Informatics"/>
        </authorList>
    </citation>
    <scope>NUCLEOTIDE SEQUENCE [LARGE SCALE GENOMIC DNA]</scope>
</reference>
<reference evidence="11" key="1">
    <citation type="submission" date="2017-02" db="UniProtKB">
        <authorList>
            <consortium name="WormBaseParasite"/>
        </authorList>
    </citation>
    <scope>IDENTIFICATION</scope>
</reference>
<dbReference type="PROSITE" id="PS50156">
    <property type="entry name" value="SSD"/>
    <property type="match status" value="1"/>
</dbReference>
<keyword evidence="10" id="KW-1185">Reference proteome</keyword>
<dbReference type="GO" id="GO:0005886">
    <property type="term" value="C:plasma membrane"/>
    <property type="evidence" value="ECO:0007669"/>
    <property type="project" value="TreeGrafter"/>
</dbReference>
<dbReference type="InterPro" id="IPR003392">
    <property type="entry name" value="PTHD_SSD"/>
</dbReference>
<sequence length="286" mass="33139">MIPFRDLLPQNLFFRKLGEIIYHCPKTIVTMIFFICILSFTGLHKLKFEDNFRDGFFLKDSKSVEEHRIFSEFLRPIKMPYMMALIGECTQPGCSMLEDENFEIFENETLKALNQLHTMKQFNRTYHYSLQHLVTFSSEYHFFWLKNRQNLNVNIYLLGDHLVDYEIGQASFSTLHYFSAGTIAMILTVFFIIRHYKQSETVNIILTVTIICCPLFAGIITFCIFSFMGIAINSTMMITPFLVLGVGVDDAFLIMRSWFYSTSAGLDRINHVFSTIGPSITLSSTT</sequence>
<keyword evidence="5 7" id="KW-0472">Membrane</keyword>
<evidence type="ECO:0000313" key="11">
    <source>
        <dbReference type="WBParaSite" id="TCLT_0000763401-mRNA-1"/>
    </source>
</evidence>
<evidence type="ECO:0000256" key="1">
    <source>
        <dbReference type="ARBA" id="ARBA00004141"/>
    </source>
</evidence>
<evidence type="ECO:0000256" key="7">
    <source>
        <dbReference type="SAM" id="Phobius"/>
    </source>
</evidence>
<dbReference type="WBParaSite" id="TCLT_0000763401-mRNA-1">
    <property type="protein sequence ID" value="TCLT_0000763401-mRNA-1"/>
    <property type="gene ID" value="TCLT_0000763401"/>
</dbReference>
<dbReference type="PANTHER" id="PTHR10796:SF102">
    <property type="entry name" value="SSD DOMAIN-CONTAINING PROTEIN"/>
    <property type="match status" value="1"/>
</dbReference>
<evidence type="ECO:0000256" key="4">
    <source>
        <dbReference type="ARBA" id="ARBA00022989"/>
    </source>
</evidence>
<comment type="subcellular location">
    <subcellularLocation>
        <location evidence="1">Membrane</location>
        <topology evidence="1">Multi-pass membrane protein</topology>
    </subcellularLocation>
</comment>
<dbReference type="GO" id="GO:0006897">
    <property type="term" value="P:endocytosis"/>
    <property type="evidence" value="ECO:0007669"/>
    <property type="project" value="TreeGrafter"/>
</dbReference>
<keyword evidence="6" id="KW-0325">Glycoprotein</keyword>
<dbReference type="InterPro" id="IPR000731">
    <property type="entry name" value="SSD"/>
</dbReference>
<dbReference type="GO" id="GO:0018996">
    <property type="term" value="P:molting cycle, collagen and cuticulin-based cuticle"/>
    <property type="evidence" value="ECO:0007669"/>
    <property type="project" value="TreeGrafter"/>
</dbReference>
<dbReference type="EMBL" id="UYYF01004529">
    <property type="protein sequence ID" value="VDN05099.1"/>
    <property type="molecule type" value="Genomic_DNA"/>
</dbReference>
<evidence type="ECO:0000313" key="9">
    <source>
        <dbReference type="EMBL" id="VDN05099.1"/>
    </source>
</evidence>
<dbReference type="Gene3D" id="1.20.1640.10">
    <property type="entry name" value="Multidrug efflux transporter AcrB transmembrane domain"/>
    <property type="match status" value="1"/>
</dbReference>
<comment type="similarity">
    <text evidence="2">Belongs to the patched family.</text>
</comment>
<dbReference type="GO" id="GO:0030659">
    <property type="term" value="C:cytoplasmic vesicle membrane"/>
    <property type="evidence" value="ECO:0007669"/>
    <property type="project" value="TreeGrafter"/>
</dbReference>
<proteinExistence type="inferred from homology"/>
<dbReference type="Proteomes" id="UP000276776">
    <property type="component" value="Unassembled WGS sequence"/>
</dbReference>
<dbReference type="AlphaFoldDB" id="A0A0N5D3W4"/>
<evidence type="ECO:0000313" key="10">
    <source>
        <dbReference type="Proteomes" id="UP000276776"/>
    </source>
</evidence>
<dbReference type="Pfam" id="PF02460">
    <property type="entry name" value="Patched"/>
    <property type="match status" value="1"/>
</dbReference>
<feature type="transmembrane region" description="Helical" evidence="7">
    <location>
        <begin position="175"/>
        <end position="193"/>
    </location>
</feature>
<keyword evidence="4 7" id="KW-1133">Transmembrane helix</keyword>
<evidence type="ECO:0000256" key="5">
    <source>
        <dbReference type="ARBA" id="ARBA00023136"/>
    </source>
</evidence>
<evidence type="ECO:0000259" key="8">
    <source>
        <dbReference type="PROSITE" id="PS50156"/>
    </source>
</evidence>
<dbReference type="InterPro" id="IPR051697">
    <property type="entry name" value="Patched_domain-protein"/>
</dbReference>
<feature type="domain" description="SSD" evidence="8">
    <location>
        <begin position="174"/>
        <end position="286"/>
    </location>
</feature>
<dbReference type="SUPFAM" id="SSF82866">
    <property type="entry name" value="Multidrug efflux transporter AcrB transmembrane domain"/>
    <property type="match status" value="1"/>
</dbReference>